<evidence type="ECO:0000256" key="2">
    <source>
        <dbReference type="ARBA" id="ARBA00006787"/>
    </source>
</evidence>
<proteinExistence type="inferred from homology"/>
<evidence type="ECO:0000256" key="4">
    <source>
        <dbReference type="ARBA" id="ARBA00022964"/>
    </source>
</evidence>
<keyword evidence="4" id="KW-0223">Dioxygenase</keyword>
<evidence type="ECO:0000256" key="6">
    <source>
        <dbReference type="ARBA" id="ARBA00023004"/>
    </source>
</evidence>
<name>A0ABQ8HPW1_9ROSI</name>
<comment type="cofactor">
    <cofactor evidence="1">
        <name>Fe(2+)</name>
        <dbReference type="ChEBI" id="CHEBI:29033"/>
    </cofactor>
</comment>
<organism evidence="7 8">
    <name type="scientific">Xanthoceras sorbifolium</name>
    <dbReference type="NCBI Taxonomy" id="99658"/>
    <lineage>
        <taxon>Eukaryota</taxon>
        <taxon>Viridiplantae</taxon>
        <taxon>Streptophyta</taxon>
        <taxon>Embryophyta</taxon>
        <taxon>Tracheophyta</taxon>
        <taxon>Spermatophyta</taxon>
        <taxon>Magnoliopsida</taxon>
        <taxon>eudicotyledons</taxon>
        <taxon>Gunneridae</taxon>
        <taxon>Pentapetalae</taxon>
        <taxon>rosids</taxon>
        <taxon>malvids</taxon>
        <taxon>Sapindales</taxon>
        <taxon>Sapindaceae</taxon>
        <taxon>Xanthoceroideae</taxon>
        <taxon>Xanthoceras</taxon>
    </lineage>
</organism>
<dbReference type="EMBL" id="JAFEMO010000008">
    <property type="protein sequence ID" value="KAH7566309.1"/>
    <property type="molecule type" value="Genomic_DNA"/>
</dbReference>
<keyword evidence="3" id="KW-0479">Metal-binding</keyword>
<protein>
    <submittedName>
        <fullName evidence="7">Uncharacterized protein</fullName>
    </submittedName>
</protein>
<evidence type="ECO:0000256" key="3">
    <source>
        <dbReference type="ARBA" id="ARBA00022723"/>
    </source>
</evidence>
<keyword evidence="5" id="KW-0560">Oxidoreductase</keyword>
<dbReference type="Proteomes" id="UP000827721">
    <property type="component" value="Unassembled WGS sequence"/>
</dbReference>
<evidence type="ECO:0000313" key="8">
    <source>
        <dbReference type="Proteomes" id="UP000827721"/>
    </source>
</evidence>
<dbReference type="InterPro" id="IPR004294">
    <property type="entry name" value="Carotenoid_Oase"/>
</dbReference>
<dbReference type="PANTHER" id="PTHR10543">
    <property type="entry name" value="BETA-CAROTENE DIOXYGENASE"/>
    <property type="match status" value="1"/>
</dbReference>
<keyword evidence="6" id="KW-0408">Iron</keyword>
<evidence type="ECO:0000256" key="5">
    <source>
        <dbReference type="ARBA" id="ARBA00023002"/>
    </source>
</evidence>
<keyword evidence="8" id="KW-1185">Reference proteome</keyword>
<reference evidence="7 8" key="1">
    <citation type="submission" date="2021-02" db="EMBL/GenBank/DDBJ databases">
        <title>Plant Genome Project.</title>
        <authorList>
            <person name="Zhang R.-G."/>
        </authorList>
    </citation>
    <scope>NUCLEOTIDE SEQUENCE [LARGE SCALE GENOMIC DNA]</scope>
    <source>
        <tissue evidence="7">Leaves</tissue>
    </source>
</reference>
<comment type="caution">
    <text evidence="7">The sequence shown here is derived from an EMBL/GenBank/DDBJ whole genome shotgun (WGS) entry which is preliminary data.</text>
</comment>
<sequence length="166" mass="18316">MTENYVVVPEMSLRYSAKNLVRAKPTPLYKFELKPNSIAFKHGVASVEVPLFVTFHFINAYKVTDNKGHSTARLSCQMPGSRTNGWESALEPDEHGRGMDMCSKYAYASGAKRPCNFPNALTKLDLVNKKGAYAVLLDASTFEEIARAKLPCGIPYGLHGCSVPKK</sequence>
<accession>A0ABQ8HPW1</accession>
<comment type="similarity">
    <text evidence="2">Belongs to the carotenoid oxygenase family.</text>
</comment>
<gene>
    <name evidence="7" type="ORF">JRO89_XS08G0135600</name>
</gene>
<evidence type="ECO:0000313" key="7">
    <source>
        <dbReference type="EMBL" id="KAH7566309.1"/>
    </source>
</evidence>
<evidence type="ECO:0000256" key="1">
    <source>
        <dbReference type="ARBA" id="ARBA00001954"/>
    </source>
</evidence>
<dbReference type="PANTHER" id="PTHR10543:SF24">
    <property type="entry name" value="CAROTENOID ISOMEROOXYGENASE"/>
    <property type="match status" value="1"/>
</dbReference>